<gene>
    <name evidence="1" type="ORF">ACFSUS_20775</name>
</gene>
<accession>A0ABW5MA18</accession>
<keyword evidence="1" id="KW-0238">DNA-binding</keyword>
<protein>
    <submittedName>
        <fullName evidence="1">Winged helix DNA-binding domain-containing protein</fullName>
    </submittedName>
</protein>
<dbReference type="GO" id="GO:0003677">
    <property type="term" value="F:DNA binding"/>
    <property type="evidence" value="ECO:0007669"/>
    <property type="project" value="UniProtKB-KW"/>
</dbReference>
<reference evidence="2" key="1">
    <citation type="journal article" date="2019" name="Int. J. Syst. Evol. Microbiol.">
        <title>The Global Catalogue of Microorganisms (GCM) 10K type strain sequencing project: providing services to taxonomists for standard genome sequencing and annotation.</title>
        <authorList>
            <consortium name="The Broad Institute Genomics Platform"/>
            <consortium name="The Broad Institute Genome Sequencing Center for Infectious Disease"/>
            <person name="Wu L."/>
            <person name="Ma J."/>
        </authorList>
    </citation>
    <scope>NUCLEOTIDE SEQUENCE [LARGE SCALE GENOMIC DNA]</scope>
    <source>
        <strain evidence="2">KCTC 42805</strain>
    </source>
</reference>
<dbReference type="RefSeq" id="WP_381525685.1">
    <property type="nucleotide sequence ID" value="NZ_JBHULN010000015.1"/>
</dbReference>
<organism evidence="1 2">
    <name type="scientific">Spirosoma soli</name>
    <dbReference type="NCBI Taxonomy" id="1770529"/>
    <lineage>
        <taxon>Bacteria</taxon>
        <taxon>Pseudomonadati</taxon>
        <taxon>Bacteroidota</taxon>
        <taxon>Cytophagia</taxon>
        <taxon>Cytophagales</taxon>
        <taxon>Cytophagaceae</taxon>
        <taxon>Spirosoma</taxon>
    </lineage>
</organism>
<dbReference type="PANTHER" id="PTHR38479:SF2">
    <property type="entry name" value="WINGED HELIX DNA-BINDING DOMAIN-CONTAINING PROTEIN"/>
    <property type="match status" value="1"/>
</dbReference>
<proteinExistence type="predicted"/>
<keyword evidence="2" id="KW-1185">Reference proteome</keyword>
<evidence type="ECO:0000313" key="2">
    <source>
        <dbReference type="Proteomes" id="UP001597469"/>
    </source>
</evidence>
<comment type="caution">
    <text evidence="1">The sequence shown here is derived from an EMBL/GenBank/DDBJ whole genome shotgun (WGS) entry which is preliminary data.</text>
</comment>
<sequence>MDISHLLRLRLANQQLAYSPSQSVPDIVSWLGAVQSQEFTDAKWSIGQRIPGLSEAAFNEAFNAGTILRTHVLRPTWHFVSPADIRWMLALTAPRIKAFMRTNDRKLGLDEAIFARSNTLIQRALEGSKHLTRPEVAEVLKQNGIPLVSNALAHLLARAEIDGIICSGAMRSRQHTYALLEERAPQSRVLTREEALAELTFRYFSSHGPATIRDFSWWSGLTLTDVRLGLEAVKTQLASETIEGNTYWYGPSSADGGTFRDQAYLLPNFDEYVVAYADRKTLLEPSYEGPLHMQGAILSHRTIVLNGRIVGTWKVVKAKSTSTFTMNLSRSLSETETGLVEQAWRDYRAFYH</sequence>
<dbReference type="Proteomes" id="UP001597469">
    <property type="component" value="Unassembled WGS sequence"/>
</dbReference>
<dbReference type="InterPro" id="IPR009351">
    <property type="entry name" value="AlkZ-like"/>
</dbReference>
<dbReference type="PANTHER" id="PTHR38479">
    <property type="entry name" value="LMO0824 PROTEIN"/>
    <property type="match status" value="1"/>
</dbReference>
<dbReference type="EMBL" id="JBHULN010000015">
    <property type="protein sequence ID" value="MFD2573088.1"/>
    <property type="molecule type" value="Genomic_DNA"/>
</dbReference>
<name>A0ABW5MA18_9BACT</name>
<evidence type="ECO:0000313" key="1">
    <source>
        <dbReference type="EMBL" id="MFD2573088.1"/>
    </source>
</evidence>
<dbReference type="Pfam" id="PF06224">
    <property type="entry name" value="AlkZ-like"/>
    <property type="match status" value="1"/>
</dbReference>